<dbReference type="EMBL" id="AP019860">
    <property type="protein sequence ID" value="BBM86834.1"/>
    <property type="molecule type" value="Genomic_DNA"/>
</dbReference>
<dbReference type="InterPro" id="IPR037138">
    <property type="entry name" value="His_deacetylse_dom_sf"/>
</dbReference>
<accession>A0A5S9IRZ8</accession>
<keyword evidence="5" id="KW-1185">Reference proteome</keyword>
<evidence type="ECO:0000313" key="4">
    <source>
        <dbReference type="EMBL" id="BBM86834.1"/>
    </source>
</evidence>
<reference evidence="4 5" key="1">
    <citation type="submission" date="2019-08" db="EMBL/GenBank/DDBJ databases">
        <title>Complete genome sequence of Candidatus Uab amorphum.</title>
        <authorList>
            <person name="Shiratori T."/>
            <person name="Suzuki S."/>
            <person name="Kakizawa Y."/>
            <person name="Ishida K."/>
        </authorList>
    </citation>
    <scope>NUCLEOTIDE SEQUENCE [LARGE SCALE GENOMIC DNA]</scope>
    <source>
        <strain evidence="4 5">SRT547</strain>
    </source>
</reference>
<comment type="similarity">
    <text evidence="1">Belongs to the histone deacetylase family.</text>
</comment>
<dbReference type="Gene3D" id="3.40.800.20">
    <property type="entry name" value="Histone deacetylase domain"/>
    <property type="match status" value="1"/>
</dbReference>
<proteinExistence type="inferred from homology"/>
<evidence type="ECO:0000256" key="1">
    <source>
        <dbReference type="ARBA" id="ARBA00005947"/>
    </source>
</evidence>
<dbReference type="OrthoDB" id="9808367at2"/>
<protein>
    <submittedName>
        <fullName evidence="4">Histone deacetylase</fullName>
    </submittedName>
</protein>
<sequence>MTTKIPIIFSKHYDITLFGIEKLHPFDTAKYGKVYKHLRKHLGFKKQNFYTPKIVSEEELQLVHSAEYLASLSSSKNVAAIAEVGPLAMVPNMLLQSRLLKPMKYATGGTILGGELAMKYGWAVNLSGGYHHAKANSGEGFCFFSDIPIVIRKLQMQQPQLKVLIIDLDAHQGNGFEAVLQDDPRICTLDIYNGEIYPVDTAAMKYIDFNYPLSSYVKDGDYLSLLREGLQKCDSFKADLIIYNAGTDIYEKDQLGDMSVSAEGILERDNLVFSYATKNKIPILMLLSGGYSRESANIIGRSLVQIYKNHLQ</sequence>
<dbReference type="GO" id="GO:0004407">
    <property type="term" value="F:histone deacetylase activity"/>
    <property type="evidence" value="ECO:0007669"/>
    <property type="project" value="InterPro"/>
</dbReference>
<dbReference type="GO" id="GO:0040029">
    <property type="term" value="P:epigenetic regulation of gene expression"/>
    <property type="evidence" value="ECO:0007669"/>
    <property type="project" value="TreeGrafter"/>
</dbReference>
<keyword evidence="2" id="KW-0378">Hydrolase</keyword>
<gene>
    <name evidence="4" type="ORF">UABAM_05227</name>
</gene>
<dbReference type="SUPFAM" id="SSF52768">
    <property type="entry name" value="Arginase/deacetylase"/>
    <property type="match status" value="1"/>
</dbReference>
<dbReference type="Pfam" id="PF00850">
    <property type="entry name" value="Hist_deacetyl"/>
    <property type="match status" value="1"/>
</dbReference>
<dbReference type="PRINTS" id="PR01270">
    <property type="entry name" value="HDASUPER"/>
</dbReference>
<dbReference type="InterPro" id="IPR000286">
    <property type="entry name" value="HDACs"/>
</dbReference>
<evidence type="ECO:0000259" key="3">
    <source>
        <dbReference type="Pfam" id="PF00850"/>
    </source>
</evidence>
<name>A0A5S9IRZ8_UABAM</name>
<dbReference type="KEGG" id="uam:UABAM_05227"/>
<dbReference type="PANTHER" id="PTHR10625:SF23">
    <property type="entry name" value="HISTONE DEACETYLASE 11"/>
    <property type="match status" value="1"/>
</dbReference>
<dbReference type="Proteomes" id="UP000326354">
    <property type="component" value="Chromosome"/>
</dbReference>
<dbReference type="GO" id="GO:0016787">
    <property type="term" value="F:hydrolase activity"/>
    <property type="evidence" value="ECO:0007669"/>
    <property type="project" value="UniProtKB-KW"/>
</dbReference>
<dbReference type="PANTHER" id="PTHR10625">
    <property type="entry name" value="HISTONE DEACETYLASE HDAC1-RELATED"/>
    <property type="match status" value="1"/>
</dbReference>
<organism evidence="4 5">
    <name type="scientific">Uabimicrobium amorphum</name>
    <dbReference type="NCBI Taxonomy" id="2596890"/>
    <lineage>
        <taxon>Bacteria</taxon>
        <taxon>Pseudomonadati</taxon>
        <taxon>Planctomycetota</taxon>
        <taxon>Candidatus Uabimicrobiia</taxon>
        <taxon>Candidatus Uabimicrobiales</taxon>
        <taxon>Candidatus Uabimicrobiaceae</taxon>
        <taxon>Candidatus Uabimicrobium</taxon>
    </lineage>
</organism>
<dbReference type="AlphaFoldDB" id="A0A5S9IRZ8"/>
<feature type="domain" description="Histone deacetylase" evidence="3">
    <location>
        <begin position="24"/>
        <end position="296"/>
    </location>
</feature>
<evidence type="ECO:0000256" key="2">
    <source>
        <dbReference type="ARBA" id="ARBA00022801"/>
    </source>
</evidence>
<dbReference type="InterPro" id="IPR044150">
    <property type="entry name" value="HDAC_classIV"/>
</dbReference>
<evidence type="ECO:0000313" key="5">
    <source>
        <dbReference type="Proteomes" id="UP000326354"/>
    </source>
</evidence>
<dbReference type="InterPro" id="IPR023801">
    <property type="entry name" value="His_deacetylse_dom"/>
</dbReference>
<dbReference type="InterPro" id="IPR023696">
    <property type="entry name" value="Ureohydrolase_dom_sf"/>
</dbReference>
<dbReference type="RefSeq" id="WP_151970873.1">
    <property type="nucleotide sequence ID" value="NZ_AP019860.1"/>
</dbReference>
<dbReference type="CDD" id="cd09993">
    <property type="entry name" value="HDAC_classIV"/>
    <property type="match status" value="1"/>
</dbReference>